<evidence type="ECO:0000313" key="2">
    <source>
        <dbReference type="EMBL" id="KAK9902449.1"/>
    </source>
</evidence>
<dbReference type="Proteomes" id="UP001457282">
    <property type="component" value="Unassembled WGS sequence"/>
</dbReference>
<proteinExistence type="predicted"/>
<comment type="caution">
    <text evidence="2">The sequence shown here is derived from an EMBL/GenBank/DDBJ whole genome shotgun (WGS) entry which is preliminary data.</text>
</comment>
<sequence length="158" mass="16586">MCLSSPCCEERRNLKKQRTDQPEKMQGKKPEEDHAAVDANPSHGVDPLIFPAAVDPAPTLLQPPCLRRSPASPPIRTRAVSLAATSPSLSAPVLLLAPFTKAEARIALVAAPLCSQSNQSVAVAPAPSSKPPRASLSSTNPCHTCLAAVFSLCCSRAE</sequence>
<protein>
    <submittedName>
        <fullName evidence="2">Uncharacterized protein</fullName>
    </submittedName>
</protein>
<gene>
    <name evidence="2" type="ORF">M0R45_001688</name>
</gene>
<feature type="compositionally biased region" description="Basic and acidic residues" evidence="1">
    <location>
        <begin position="8"/>
        <end position="36"/>
    </location>
</feature>
<accession>A0AAW1VGK5</accession>
<dbReference type="AlphaFoldDB" id="A0AAW1VGK5"/>
<reference evidence="2 3" key="1">
    <citation type="journal article" date="2023" name="G3 (Bethesda)">
        <title>A chromosome-length genome assembly and annotation of blackberry (Rubus argutus, cv. 'Hillquist').</title>
        <authorList>
            <person name="Bruna T."/>
            <person name="Aryal R."/>
            <person name="Dudchenko O."/>
            <person name="Sargent D.J."/>
            <person name="Mead D."/>
            <person name="Buti M."/>
            <person name="Cavallini A."/>
            <person name="Hytonen T."/>
            <person name="Andres J."/>
            <person name="Pham M."/>
            <person name="Weisz D."/>
            <person name="Mascagni F."/>
            <person name="Usai G."/>
            <person name="Natali L."/>
            <person name="Bassil N."/>
            <person name="Fernandez G.E."/>
            <person name="Lomsadze A."/>
            <person name="Armour M."/>
            <person name="Olukolu B."/>
            <person name="Poorten T."/>
            <person name="Britton C."/>
            <person name="Davik J."/>
            <person name="Ashrafi H."/>
            <person name="Aiden E.L."/>
            <person name="Borodovsky M."/>
            <person name="Worthington M."/>
        </authorList>
    </citation>
    <scope>NUCLEOTIDE SEQUENCE [LARGE SCALE GENOMIC DNA]</scope>
    <source>
        <strain evidence="2">PI 553951</strain>
    </source>
</reference>
<evidence type="ECO:0000256" key="1">
    <source>
        <dbReference type="SAM" id="MobiDB-lite"/>
    </source>
</evidence>
<dbReference type="EMBL" id="JBEDUW010000258">
    <property type="protein sequence ID" value="KAK9902449.1"/>
    <property type="molecule type" value="Genomic_DNA"/>
</dbReference>
<feature type="region of interest" description="Disordered" evidence="1">
    <location>
        <begin position="1"/>
        <end position="42"/>
    </location>
</feature>
<evidence type="ECO:0000313" key="3">
    <source>
        <dbReference type="Proteomes" id="UP001457282"/>
    </source>
</evidence>
<organism evidence="2 3">
    <name type="scientific">Rubus argutus</name>
    <name type="common">Southern blackberry</name>
    <dbReference type="NCBI Taxonomy" id="59490"/>
    <lineage>
        <taxon>Eukaryota</taxon>
        <taxon>Viridiplantae</taxon>
        <taxon>Streptophyta</taxon>
        <taxon>Embryophyta</taxon>
        <taxon>Tracheophyta</taxon>
        <taxon>Spermatophyta</taxon>
        <taxon>Magnoliopsida</taxon>
        <taxon>eudicotyledons</taxon>
        <taxon>Gunneridae</taxon>
        <taxon>Pentapetalae</taxon>
        <taxon>rosids</taxon>
        <taxon>fabids</taxon>
        <taxon>Rosales</taxon>
        <taxon>Rosaceae</taxon>
        <taxon>Rosoideae</taxon>
        <taxon>Rosoideae incertae sedis</taxon>
        <taxon>Rubus</taxon>
    </lineage>
</organism>
<name>A0AAW1VGK5_RUBAR</name>
<keyword evidence="3" id="KW-1185">Reference proteome</keyword>